<dbReference type="GO" id="GO:0003735">
    <property type="term" value="F:structural constituent of ribosome"/>
    <property type="evidence" value="ECO:0007669"/>
    <property type="project" value="InterPro"/>
</dbReference>
<proteinExistence type="inferred from homology"/>
<evidence type="ECO:0000256" key="8">
    <source>
        <dbReference type="SAM" id="MobiDB-lite"/>
    </source>
</evidence>
<comment type="similarity">
    <text evidence="1 7">Belongs to the bacterial ribosomal protein bL31 family. Type A subfamily.</text>
</comment>
<keyword evidence="5 7" id="KW-0687">Ribonucleoprotein</keyword>
<dbReference type="GO" id="GO:0006412">
    <property type="term" value="P:translation"/>
    <property type="evidence" value="ECO:0007669"/>
    <property type="project" value="UniProtKB-UniRule"/>
</dbReference>
<organism evidence="9 10">
    <name type="scientific">Candidatus Adlerbacteria bacterium RIFCSPLOWO2_01_FULL_51_16</name>
    <dbReference type="NCBI Taxonomy" id="1797243"/>
    <lineage>
        <taxon>Bacteria</taxon>
        <taxon>Candidatus Adleribacteriota</taxon>
    </lineage>
</organism>
<dbReference type="Proteomes" id="UP000176185">
    <property type="component" value="Unassembled WGS sequence"/>
</dbReference>
<dbReference type="SUPFAM" id="SSF143800">
    <property type="entry name" value="L28p-like"/>
    <property type="match status" value="1"/>
</dbReference>
<evidence type="ECO:0000313" key="9">
    <source>
        <dbReference type="EMBL" id="OGC81010.1"/>
    </source>
</evidence>
<evidence type="ECO:0000256" key="2">
    <source>
        <dbReference type="ARBA" id="ARBA00022730"/>
    </source>
</evidence>
<feature type="binding site" evidence="7">
    <location>
        <position position="40"/>
    </location>
    <ligand>
        <name>Zn(2+)</name>
        <dbReference type="ChEBI" id="CHEBI:29105"/>
    </ligand>
</feature>
<dbReference type="EMBL" id="MEWX01000008">
    <property type="protein sequence ID" value="OGC81010.1"/>
    <property type="molecule type" value="Genomic_DNA"/>
</dbReference>
<dbReference type="InterPro" id="IPR002150">
    <property type="entry name" value="Ribosomal_bL31"/>
</dbReference>
<feature type="binding site" evidence="7">
    <location>
        <position position="17"/>
    </location>
    <ligand>
        <name>Zn(2+)</name>
        <dbReference type="ChEBI" id="CHEBI:29105"/>
    </ligand>
</feature>
<keyword evidence="2 7" id="KW-0699">rRNA-binding</keyword>
<dbReference type="InterPro" id="IPR027491">
    <property type="entry name" value="Ribosomal_bL31_A"/>
</dbReference>
<evidence type="ECO:0000256" key="4">
    <source>
        <dbReference type="ARBA" id="ARBA00022980"/>
    </source>
</evidence>
<name>A0A1F4XHD3_9BACT</name>
<keyword evidence="7" id="KW-0862">Zinc</keyword>
<dbReference type="NCBIfam" id="NF000612">
    <property type="entry name" value="PRK00019.1"/>
    <property type="match status" value="1"/>
</dbReference>
<evidence type="ECO:0000256" key="1">
    <source>
        <dbReference type="ARBA" id="ARBA00009296"/>
    </source>
</evidence>
<feature type="compositionally biased region" description="Basic residues" evidence="8">
    <location>
        <begin position="62"/>
        <end position="80"/>
    </location>
</feature>
<sequence>MKTDIHPTYFPEAKVTCACGRSFVVGSTKEKIQIEICSACHPFYTGTEKIMDTAGRVEKFKTRSAKASGKKTAPKKAKTE</sequence>
<feature type="region of interest" description="Disordered" evidence="8">
    <location>
        <begin position="61"/>
        <end position="80"/>
    </location>
</feature>
<keyword evidence="4 7" id="KW-0689">Ribosomal protein</keyword>
<gene>
    <name evidence="7" type="primary">rpmE</name>
    <name evidence="9" type="ORF">A2943_00345</name>
</gene>
<protein>
    <recommendedName>
        <fullName evidence="6 7">Large ribosomal subunit protein bL31</fullName>
    </recommendedName>
</protein>
<feature type="binding site" evidence="7">
    <location>
        <position position="19"/>
    </location>
    <ligand>
        <name>Zn(2+)</name>
        <dbReference type="ChEBI" id="CHEBI:29105"/>
    </ligand>
</feature>
<dbReference type="GO" id="GO:0046872">
    <property type="term" value="F:metal ion binding"/>
    <property type="evidence" value="ECO:0007669"/>
    <property type="project" value="UniProtKB-KW"/>
</dbReference>
<dbReference type="Pfam" id="PF01197">
    <property type="entry name" value="Ribosomal_L31"/>
    <property type="match status" value="1"/>
</dbReference>
<dbReference type="NCBIfam" id="TIGR00105">
    <property type="entry name" value="L31"/>
    <property type="match status" value="1"/>
</dbReference>
<dbReference type="PROSITE" id="PS01143">
    <property type="entry name" value="RIBOSOMAL_L31"/>
    <property type="match status" value="1"/>
</dbReference>
<dbReference type="PANTHER" id="PTHR33280:SF1">
    <property type="entry name" value="LARGE RIBOSOMAL SUBUNIT PROTEIN BL31C"/>
    <property type="match status" value="1"/>
</dbReference>
<feature type="binding site" evidence="7">
    <location>
        <position position="37"/>
    </location>
    <ligand>
        <name>Zn(2+)</name>
        <dbReference type="ChEBI" id="CHEBI:29105"/>
    </ligand>
</feature>
<comment type="cofactor">
    <cofactor evidence="7">
        <name>Zn(2+)</name>
        <dbReference type="ChEBI" id="CHEBI:29105"/>
    </cofactor>
    <text evidence="7">Binds 1 zinc ion per subunit.</text>
</comment>
<dbReference type="PRINTS" id="PR01249">
    <property type="entry name" value="RIBOSOMALL31"/>
</dbReference>
<dbReference type="AlphaFoldDB" id="A0A1F4XHD3"/>
<evidence type="ECO:0000313" key="10">
    <source>
        <dbReference type="Proteomes" id="UP000176185"/>
    </source>
</evidence>
<keyword evidence="3 7" id="KW-0694">RNA-binding</keyword>
<dbReference type="HAMAP" id="MF_00501">
    <property type="entry name" value="Ribosomal_bL31_1"/>
    <property type="match status" value="1"/>
</dbReference>
<dbReference type="Gene3D" id="4.10.830.30">
    <property type="entry name" value="Ribosomal protein L31"/>
    <property type="match status" value="1"/>
</dbReference>
<evidence type="ECO:0000256" key="6">
    <source>
        <dbReference type="ARBA" id="ARBA00035687"/>
    </source>
</evidence>
<dbReference type="NCBIfam" id="NF001809">
    <property type="entry name" value="PRK00528.1"/>
    <property type="match status" value="1"/>
</dbReference>
<dbReference type="GO" id="GO:1990904">
    <property type="term" value="C:ribonucleoprotein complex"/>
    <property type="evidence" value="ECO:0007669"/>
    <property type="project" value="UniProtKB-KW"/>
</dbReference>
<evidence type="ECO:0000256" key="5">
    <source>
        <dbReference type="ARBA" id="ARBA00023274"/>
    </source>
</evidence>
<dbReference type="InterPro" id="IPR034704">
    <property type="entry name" value="Ribosomal_bL28/bL31-like_sf"/>
</dbReference>
<dbReference type="PANTHER" id="PTHR33280">
    <property type="entry name" value="50S RIBOSOMAL PROTEIN L31, CHLOROPLASTIC"/>
    <property type="match status" value="1"/>
</dbReference>
<reference evidence="9 10" key="1">
    <citation type="journal article" date="2016" name="Nat. Commun.">
        <title>Thousands of microbial genomes shed light on interconnected biogeochemical processes in an aquifer system.</title>
        <authorList>
            <person name="Anantharaman K."/>
            <person name="Brown C.T."/>
            <person name="Hug L.A."/>
            <person name="Sharon I."/>
            <person name="Castelle C.J."/>
            <person name="Probst A.J."/>
            <person name="Thomas B.C."/>
            <person name="Singh A."/>
            <person name="Wilkins M.J."/>
            <person name="Karaoz U."/>
            <person name="Brodie E.L."/>
            <person name="Williams K.H."/>
            <person name="Hubbard S.S."/>
            <person name="Banfield J.F."/>
        </authorList>
    </citation>
    <scope>NUCLEOTIDE SEQUENCE [LARGE SCALE GENOMIC DNA]</scope>
</reference>
<accession>A0A1F4XHD3</accession>
<evidence type="ECO:0000256" key="7">
    <source>
        <dbReference type="HAMAP-Rule" id="MF_00501"/>
    </source>
</evidence>
<keyword evidence="7" id="KW-0479">Metal-binding</keyword>
<comment type="caution">
    <text evidence="9">The sequence shown here is derived from an EMBL/GenBank/DDBJ whole genome shotgun (WGS) entry which is preliminary data.</text>
</comment>
<dbReference type="GO" id="GO:0019843">
    <property type="term" value="F:rRNA binding"/>
    <property type="evidence" value="ECO:0007669"/>
    <property type="project" value="UniProtKB-KW"/>
</dbReference>
<comment type="subunit">
    <text evidence="7">Part of the 50S ribosomal subunit.</text>
</comment>
<comment type="function">
    <text evidence="7">Binds the 23S rRNA.</text>
</comment>
<dbReference type="InterPro" id="IPR042105">
    <property type="entry name" value="Ribosomal_bL31_sf"/>
</dbReference>
<dbReference type="GO" id="GO:0005840">
    <property type="term" value="C:ribosome"/>
    <property type="evidence" value="ECO:0007669"/>
    <property type="project" value="UniProtKB-KW"/>
</dbReference>
<evidence type="ECO:0000256" key="3">
    <source>
        <dbReference type="ARBA" id="ARBA00022884"/>
    </source>
</evidence>
<dbReference type="STRING" id="1797243.A2943_00345"/>